<dbReference type="Gene3D" id="1.10.260.40">
    <property type="entry name" value="lambda repressor-like DNA-binding domains"/>
    <property type="match status" value="1"/>
</dbReference>
<dbReference type="Pfam" id="PF13560">
    <property type="entry name" value="HTH_31"/>
    <property type="match status" value="1"/>
</dbReference>
<gene>
    <name evidence="2" type="ORF">FHS44_007690</name>
</gene>
<dbReference type="Pfam" id="PF19054">
    <property type="entry name" value="DUF5753"/>
    <property type="match status" value="1"/>
</dbReference>
<evidence type="ECO:0000313" key="2">
    <source>
        <dbReference type="EMBL" id="MBB4920539.1"/>
    </source>
</evidence>
<dbReference type="InterPro" id="IPR010982">
    <property type="entry name" value="Lambda_DNA-bd_dom_sf"/>
</dbReference>
<name>A0A7W7QVV3_9ACTN</name>
<evidence type="ECO:0000259" key="1">
    <source>
        <dbReference type="SMART" id="SM00530"/>
    </source>
</evidence>
<evidence type="ECO:0000313" key="3">
    <source>
        <dbReference type="Proteomes" id="UP000552644"/>
    </source>
</evidence>
<keyword evidence="3" id="KW-1185">Reference proteome</keyword>
<organism evidence="2 3">
    <name type="scientific">Streptosporangium saharense</name>
    <dbReference type="NCBI Taxonomy" id="1706840"/>
    <lineage>
        <taxon>Bacteria</taxon>
        <taxon>Bacillati</taxon>
        <taxon>Actinomycetota</taxon>
        <taxon>Actinomycetes</taxon>
        <taxon>Streptosporangiales</taxon>
        <taxon>Streptosporangiaceae</taxon>
        <taxon>Streptosporangium</taxon>
    </lineage>
</organism>
<comment type="caution">
    <text evidence="2">The sequence shown here is derived from an EMBL/GenBank/DDBJ whole genome shotgun (WGS) entry which is preliminary data.</text>
</comment>
<dbReference type="Proteomes" id="UP000552644">
    <property type="component" value="Unassembled WGS sequence"/>
</dbReference>
<dbReference type="SMART" id="SM00530">
    <property type="entry name" value="HTH_XRE"/>
    <property type="match status" value="1"/>
</dbReference>
<protein>
    <submittedName>
        <fullName evidence="2">Transcriptional regulator with XRE-family HTH domain</fullName>
    </submittedName>
</protein>
<dbReference type="SUPFAM" id="SSF47413">
    <property type="entry name" value="lambda repressor-like DNA-binding domains"/>
    <property type="match status" value="1"/>
</dbReference>
<dbReference type="InterPro" id="IPR001387">
    <property type="entry name" value="Cro/C1-type_HTH"/>
</dbReference>
<sequence length="279" mass="30780">MPMKSPTVRHRRLGRELRRLREEAELSTAEAALRLGWSLSKVHRVEGGRIMVSETDLVHACDLFGADSYTKGGLIQLARDANRRGWWTAYSDVFTGGYVALEDDATAIRTWQIAVIPGLLQSEGYAREVIRARHPDIEENELNRRVSARMVRKINVVGPKALALHALIDEAAIRRPVGSAQIMDQQLDYLLQNANQSHITVQILPLGAGAHPGMEGPFSVLSFDPQDPDVGYVESPAGEVYVEADHQVRDLILLFERLAGACLSPEESAALIAAVRSET</sequence>
<dbReference type="EMBL" id="JACHJP010000014">
    <property type="protein sequence ID" value="MBB4920539.1"/>
    <property type="molecule type" value="Genomic_DNA"/>
</dbReference>
<reference evidence="2 3" key="1">
    <citation type="submission" date="2020-08" db="EMBL/GenBank/DDBJ databases">
        <title>Genomic Encyclopedia of Type Strains, Phase III (KMG-III): the genomes of soil and plant-associated and newly described type strains.</title>
        <authorList>
            <person name="Whitman W."/>
        </authorList>
    </citation>
    <scope>NUCLEOTIDE SEQUENCE [LARGE SCALE GENOMIC DNA]</scope>
    <source>
        <strain evidence="2 3">CECT 8840</strain>
    </source>
</reference>
<proteinExistence type="predicted"/>
<accession>A0A7W7QVV3</accession>
<dbReference type="AlphaFoldDB" id="A0A7W7QVV3"/>
<feature type="domain" description="HTH cro/C1-type" evidence="1">
    <location>
        <begin position="16"/>
        <end position="71"/>
    </location>
</feature>
<dbReference type="GO" id="GO:0003677">
    <property type="term" value="F:DNA binding"/>
    <property type="evidence" value="ECO:0007669"/>
    <property type="project" value="InterPro"/>
</dbReference>
<dbReference type="InterPro" id="IPR043917">
    <property type="entry name" value="DUF5753"/>
</dbReference>
<dbReference type="RefSeq" id="WP_184724944.1">
    <property type="nucleotide sequence ID" value="NZ_JACHJP010000014.1"/>
</dbReference>